<evidence type="ECO:0000256" key="5">
    <source>
        <dbReference type="ARBA" id="ARBA00023002"/>
    </source>
</evidence>
<dbReference type="Pfam" id="PF00067">
    <property type="entry name" value="p450"/>
    <property type="match status" value="1"/>
</dbReference>
<name>A0A9P4ILM9_9PEZI</name>
<evidence type="ECO:0000256" key="9">
    <source>
        <dbReference type="SAM" id="Phobius"/>
    </source>
</evidence>
<keyword evidence="11" id="KW-1185">Reference proteome</keyword>
<evidence type="ECO:0000256" key="6">
    <source>
        <dbReference type="ARBA" id="ARBA00023004"/>
    </source>
</evidence>
<dbReference type="GO" id="GO:0020037">
    <property type="term" value="F:heme binding"/>
    <property type="evidence" value="ECO:0007669"/>
    <property type="project" value="InterPro"/>
</dbReference>
<dbReference type="InterPro" id="IPR036396">
    <property type="entry name" value="Cyt_P450_sf"/>
</dbReference>
<feature type="transmembrane region" description="Helical" evidence="9">
    <location>
        <begin position="209"/>
        <end position="227"/>
    </location>
</feature>
<keyword evidence="7" id="KW-0503">Monooxygenase</keyword>
<dbReference type="InterPro" id="IPR001128">
    <property type="entry name" value="Cyt_P450"/>
</dbReference>
<dbReference type="GO" id="GO:0016705">
    <property type="term" value="F:oxidoreductase activity, acting on paired donors, with incorporation or reduction of molecular oxygen"/>
    <property type="evidence" value="ECO:0007669"/>
    <property type="project" value="InterPro"/>
</dbReference>
<accession>A0A9P4ILM9</accession>
<keyword evidence="4 8" id="KW-0479">Metal-binding</keyword>
<evidence type="ECO:0000256" key="1">
    <source>
        <dbReference type="ARBA" id="ARBA00001971"/>
    </source>
</evidence>
<evidence type="ECO:0000256" key="2">
    <source>
        <dbReference type="ARBA" id="ARBA00010617"/>
    </source>
</evidence>
<evidence type="ECO:0000313" key="10">
    <source>
        <dbReference type="EMBL" id="KAF2102213.1"/>
    </source>
</evidence>
<comment type="caution">
    <text evidence="10">The sequence shown here is derived from an EMBL/GenBank/DDBJ whole genome shotgun (WGS) entry which is preliminary data.</text>
</comment>
<reference evidence="10" key="1">
    <citation type="journal article" date="2020" name="Stud. Mycol.">
        <title>101 Dothideomycetes genomes: a test case for predicting lifestyles and emergence of pathogens.</title>
        <authorList>
            <person name="Haridas S."/>
            <person name="Albert R."/>
            <person name="Binder M."/>
            <person name="Bloem J."/>
            <person name="Labutti K."/>
            <person name="Salamov A."/>
            <person name="Andreopoulos B."/>
            <person name="Baker S."/>
            <person name="Barry K."/>
            <person name="Bills G."/>
            <person name="Bluhm B."/>
            <person name="Cannon C."/>
            <person name="Castanera R."/>
            <person name="Culley D."/>
            <person name="Daum C."/>
            <person name="Ezra D."/>
            <person name="Gonzalez J."/>
            <person name="Henrissat B."/>
            <person name="Kuo A."/>
            <person name="Liang C."/>
            <person name="Lipzen A."/>
            <person name="Lutzoni F."/>
            <person name="Magnuson J."/>
            <person name="Mondo S."/>
            <person name="Nolan M."/>
            <person name="Ohm R."/>
            <person name="Pangilinan J."/>
            <person name="Park H.-J."/>
            <person name="Ramirez L."/>
            <person name="Alfaro M."/>
            <person name="Sun H."/>
            <person name="Tritt A."/>
            <person name="Yoshinaga Y."/>
            <person name="Zwiers L.-H."/>
            <person name="Turgeon B."/>
            <person name="Goodwin S."/>
            <person name="Spatafora J."/>
            <person name="Crous P."/>
            <person name="Grigoriev I."/>
        </authorList>
    </citation>
    <scope>NUCLEOTIDE SEQUENCE</scope>
    <source>
        <strain evidence="10">CBS 133067</strain>
    </source>
</reference>
<organism evidence="10 11">
    <name type="scientific">Rhizodiscina lignyota</name>
    <dbReference type="NCBI Taxonomy" id="1504668"/>
    <lineage>
        <taxon>Eukaryota</taxon>
        <taxon>Fungi</taxon>
        <taxon>Dikarya</taxon>
        <taxon>Ascomycota</taxon>
        <taxon>Pezizomycotina</taxon>
        <taxon>Dothideomycetes</taxon>
        <taxon>Pleosporomycetidae</taxon>
        <taxon>Aulographales</taxon>
        <taxon>Rhizodiscinaceae</taxon>
        <taxon>Rhizodiscina</taxon>
    </lineage>
</organism>
<dbReference type="PANTHER" id="PTHR46206:SF1">
    <property type="entry name" value="P450, PUTATIVE (EUROFUNG)-RELATED"/>
    <property type="match status" value="1"/>
</dbReference>
<comment type="similarity">
    <text evidence="2">Belongs to the cytochrome P450 family.</text>
</comment>
<dbReference type="EMBL" id="ML978123">
    <property type="protein sequence ID" value="KAF2102213.1"/>
    <property type="molecule type" value="Genomic_DNA"/>
</dbReference>
<sequence length="556" mass="62954">MAFQIFTFPHAAVYLLFSVLFYVHCKRTFRQPLPKDLPWVGVKGDQWFATFRAHRREWKEGMQMLSEGYEKYNKQGKPFVTPNTTLEPEVLLPPSAIPWLLSQPANVLSPFPVRDEIVGLKYFLPAAICEDRQLHDSVLLGPLTRRLGDFTERVARGIEEVMPQLWGTDEREWKEVVPFENMHAIVLRMSASVIFGEELARDPKFLKALSMYALVVAICTGLARLLAPPPFRFVVSRLAGLPIRFFAWRCNSWLAPLIWKAKCRRSGCQGSECCGSEHKKPFKPGDEQSLMDYIITAALSSANSANARADNIISRLLLISFAAIHTTSFTLTWTLLHLASSPSFATLYQKLRDEASTALQSSPKGVWTRAKLADLHVTDSVLKETLRHTGFGGRGAMHAVIPKEGVVLPTGERVPQGAWIGVSVRGVHDDERFWQNGTTWDGLRFVEGNDEEIEMNNVPTKEDEGIDSRISTDTQTTLERKKRSLVTTSPTFMAFMHGRNACPGRFFAAHQMKLLLAYIVLNYDIQRREKVEMKYMTDFAIPPTKEKLLVRRRPVG</sequence>
<dbReference type="PANTHER" id="PTHR46206">
    <property type="entry name" value="CYTOCHROME P450"/>
    <property type="match status" value="1"/>
</dbReference>
<dbReference type="GO" id="GO:0004497">
    <property type="term" value="F:monooxygenase activity"/>
    <property type="evidence" value="ECO:0007669"/>
    <property type="project" value="UniProtKB-KW"/>
</dbReference>
<keyword evidence="3 8" id="KW-0349">Heme</keyword>
<feature type="transmembrane region" description="Helical" evidence="9">
    <location>
        <begin position="6"/>
        <end position="25"/>
    </location>
</feature>
<keyword evidence="5" id="KW-0560">Oxidoreductase</keyword>
<dbReference type="PRINTS" id="PR00465">
    <property type="entry name" value="EP450IV"/>
</dbReference>
<gene>
    <name evidence="10" type="ORF">NA57DRAFT_73645</name>
</gene>
<keyword evidence="9" id="KW-0812">Transmembrane</keyword>
<dbReference type="OrthoDB" id="1844152at2759"/>
<evidence type="ECO:0000256" key="7">
    <source>
        <dbReference type="ARBA" id="ARBA00023033"/>
    </source>
</evidence>
<dbReference type="Gene3D" id="1.10.630.10">
    <property type="entry name" value="Cytochrome P450"/>
    <property type="match status" value="1"/>
</dbReference>
<comment type="cofactor">
    <cofactor evidence="1 8">
        <name>heme</name>
        <dbReference type="ChEBI" id="CHEBI:30413"/>
    </cofactor>
</comment>
<evidence type="ECO:0000256" key="8">
    <source>
        <dbReference type="PIRSR" id="PIRSR602403-1"/>
    </source>
</evidence>
<evidence type="ECO:0000313" key="11">
    <source>
        <dbReference type="Proteomes" id="UP000799772"/>
    </source>
</evidence>
<dbReference type="SUPFAM" id="SSF48264">
    <property type="entry name" value="Cytochrome P450"/>
    <property type="match status" value="1"/>
</dbReference>
<feature type="binding site" description="axial binding residue" evidence="8">
    <location>
        <position position="502"/>
    </location>
    <ligand>
        <name>heme</name>
        <dbReference type="ChEBI" id="CHEBI:30413"/>
    </ligand>
    <ligandPart>
        <name>Fe</name>
        <dbReference type="ChEBI" id="CHEBI:18248"/>
    </ligandPart>
</feature>
<evidence type="ECO:0000256" key="3">
    <source>
        <dbReference type="ARBA" id="ARBA00022617"/>
    </source>
</evidence>
<dbReference type="AlphaFoldDB" id="A0A9P4ILM9"/>
<evidence type="ECO:0000256" key="4">
    <source>
        <dbReference type="ARBA" id="ARBA00022723"/>
    </source>
</evidence>
<dbReference type="GO" id="GO:0005506">
    <property type="term" value="F:iron ion binding"/>
    <property type="evidence" value="ECO:0007669"/>
    <property type="project" value="InterPro"/>
</dbReference>
<dbReference type="InterPro" id="IPR002403">
    <property type="entry name" value="Cyt_P450_E_grp-IV"/>
</dbReference>
<dbReference type="Proteomes" id="UP000799772">
    <property type="component" value="Unassembled WGS sequence"/>
</dbReference>
<keyword evidence="9" id="KW-0472">Membrane</keyword>
<protein>
    <submittedName>
        <fullName evidence="10">Cytochrome P450</fullName>
    </submittedName>
</protein>
<proteinExistence type="inferred from homology"/>
<keyword evidence="6 8" id="KW-0408">Iron</keyword>
<dbReference type="CDD" id="cd11041">
    <property type="entry name" value="CYP503A1-like"/>
    <property type="match status" value="1"/>
</dbReference>
<keyword evidence="9" id="KW-1133">Transmembrane helix</keyword>
<dbReference type="PRINTS" id="PR00385">
    <property type="entry name" value="P450"/>
</dbReference>